<dbReference type="Pfam" id="PF07702">
    <property type="entry name" value="UTRA"/>
    <property type="match status" value="1"/>
</dbReference>
<organism evidence="6 7">
    <name type="scientific">Streptomyces catenulae</name>
    <dbReference type="NCBI Taxonomy" id="66875"/>
    <lineage>
        <taxon>Bacteria</taxon>
        <taxon>Bacillati</taxon>
        <taxon>Actinomycetota</taxon>
        <taxon>Actinomycetes</taxon>
        <taxon>Kitasatosporales</taxon>
        <taxon>Streptomycetaceae</taxon>
        <taxon>Streptomyces</taxon>
    </lineage>
</organism>
<dbReference type="Gene3D" id="1.10.10.10">
    <property type="entry name" value="Winged helix-like DNA-binding domain superfamily/Winged helix DNA-binding domain"/>
    <property type="match status" value="1"/>
</dbReference>
<dbReference type="SMART" id="SM00866">
    <property type="entry name" value="UTRA"/>
    <property type="match status" value="1"/>
</dbReference>
<evidence type="ECO:0000256" key="2">
    <source>
        <dbReference type="ARBA" id="ARBA00023125"/>
    </source>
</evidence>
<gene>
    <name evidence="6" type="primary">hutC</name>
    <name evidence="6" type="ORF">AB0E61_23640</name>
</gene>
<dbReference type="EMBL" id="JBEZVI010000021">
    <property type="protein sequence ID" value="MEU3713074.1"/>
    <property type="molecule type" value="Genomic_DNA"/>
</dbReference>
<dbReference type="PROSITE" id="PS50949">
    <property type="entry name" value="HTH_GNTR"/>
    <property type="match status" value="1"/>
</dbReference>
<dbReference type="SUPFAM" id="SSF64288">
    <property type="entry name" value="Chorismate lyase-like"/>
    <property type="match status" value="1"/>
</dbReference>
<sequence length="260" mass="28489">MTTTRAGNGVAAEATELARRYAATASGATPAYQRVKDLVTEQILSGRWREGDALPSESGFVEALGLSRMTVNRALRELAAQGLIRRVMGVGSFVALHKGSSALVEVHNIADEVSARGHRHRTEVRFVREEAAGQETGARFGIGEGTPVFHSQVVHFEDDVPIQLEDRYVNPAFAPGYLDQDFTRRTPFTFLSEVAPLGKGEHVVEAVLPSADECRILRVAASEPCLLIQRRTWSGEALVSVARLLHPGSRYRLMGTFDHR</sequence>
<evidence type="ECO:0000256" key="4">
    <source>
        <dbReference type="NCBIfam" id="TIGR02018"/>
    </source>
</evidence>
<evidence type="ECO:0000256" key="1">
    <source>
        <dbReference type="ARBA" id="ARBA00023015"/>
    </source>
</evidence>
<evidence type="ECO:0000259" key="5">
    <source>
        <dbReference type="PROSITE" id="PS50949"/>
    </source>
</evidence>
<dbReference type="CDD" id="cd07377">
    <property type="entry name" value="WHTH_GntR"/>
    <property type="match status" value="1"/>
</dbReference>
<keyword evidence="2" id="KW-0238">DNA-binding</keyword>
<dbReference type="SUPFAM" id="SSF46785">
    <property type="entry name" value="Winged helix' DNA-binding domain"/>
    <property type="match status" value="1"/>
</dbReference>
<keyword evidence="7" id="KW-1185">Reference proteome</keyword>
<comment type="caution">
    <text evidence="6">The sequence shown here is derived from an EMBL/GenBank/DDBJ whole genome shotgun (WGS) entry which is preliminary data.</text>
</comment>
<dbReference type="InterPro" id="IPR036388">
    <property type="entry name" value="WH-like_DNA-bd_sf"/>
</dbReference>
<keyword evidence="3" id="KW-0804">Transcription</keyword>
<dbReference type="InterPro" id="IPR010248">
    <property type="entry name" value="His_ut_repres"/>
</dbReference>
<dbReference type="RefSeq" id="WP_078653786.1">
    <property type="nucleotide sequence ID" value="NZ_JBEZVI010000021.1"/>
</dbReference>
<dbReference type="SMART" id="SM00345">
    <property type="entry name" value="HTH_GNTR"/>
    <property type="match status" value="1"/>
</dbReference>
<name>A0ABV2Z5K9_9ACTN</name>
<dbReference type="PRINTS" id="PR00035">
    <property type="entry name" value="HTHGNTR"/>
</dbReference>
<accession>A0ABV2Z5K9</accession>
<dbReference type="Pfam" id="PF00392">
    <property type="entry name" value="GntR"/>
    <property type="match status" value="1"/>
</dbReference>
<dbReference type="InterPro" id="IPR011663">
    <property type="entry name" value="UTRA"/>
</dbReference>
<protein>
    <recommendedName>
        <fullName evidence="4">Histidine utilization repressor</fullName>
    </recommendedName>
</protein>
<dbReference type="Proteomes" id="UP001550853">
    <property type="component" value="Unassembled WGS sequence"/>
</dbReference>
<proteinExistence type="predicted"/>
<dbReference type="PANTHER" id="PTHR44846:SF16">
    <property type="entry name" value="TRANSCRIPTIONAL REGULATOR PHNF-RELATED"/>
    <property type="match status" value="1"/>
</dbReference>
<reference evidence="6 7" key="1">
    <citation type="submission" date="2024-06" db="EMBL/GenBank/DDBJ databases">
        <title>The Natural Products Discovery Center: Release of the First 8490 Sequenced Strains for Exploring Actinobacteria Biosynthetic Diversity.</title>
        <authorList>
            <person name="Kalkreuter E."/>
            <person name="Kautsar S.A."/>
            <person name="Yang D."/>
            <person name="Bader C.D."/>
            <person name="Teijaro C.N."/>
            <person name="Fluegel L."/>
            <person name="Davis C.M."/>
            <person name="Simpson J.R."/>
            <person name="Lauterbach L."/>
            <person name="Steele A.D."/>
            <person name="Gui C."/>
            <person name="Meng S."/>
            <person name="Li G."/>
            <person name="Viehrig K."/>
            <person name="Ye F."/>
            <person name="Su P."/>
            <person name="Kiefer A.F."/>
            <person name="Nichols A."/>
            <person name="Cepeda A.J."/>
            <person name="Yan W."/>
            <person name="Fan B."/>
            <person name="Jiang Y."/>
            <person name="Adhikari A."/>
            <person name="Zheng C.-J."/>
            <person name="Schuster L."/>
            <person name="Cowan T.M."/>
            <person name="Smanski M.J."/>
            <person name="Chevrette M.G."/>
            <person name="De Carvalho L.P.S."/>
            <person name="Shen B."/>
        </authorList>
    </citation>
    <scope>NUCLEOTIDE SEQUENCE [LARGE SCALE GENOMIC DNA]</scope>
    <source>
        <strain evidence="6 7">NPDC033039</strain>
    </source>
</reference>
<dbReference type="InterPro" id="IPR028978">
    <property type="entry name" value="Chorismate_lyase_/UTRA_dom_sf"/>
</dbReference>
<evidence type="ECO:0000256" key="3">
    <source>
        <dbReference type="ARBA" id="ARBA00023163"/>
    </source>
</evidence>
<dbReference type="NCBIfam" id="TIGR02018">
    <property type="entry name" value="his_ut_repres"/>
    <property type="match status" value="1"/>
</dbReference>
<evidence type="ECO:0000313" key="7">
    <source>
        <dbReference type="Proteomes" id="UP001550853"/>
    </source>
</evidence>
<dbReference type="InterPro" id="IPR036390">
    <property type="entry name" value="WH_DNA-bd_sf"/>
</dbReference>
<keyword evidence="1" id="KW-0805">Transcription regulation</keyword>
<feature type="domain" description="HTH gntR-type" evidence="5">
    <location>
        <begin position="29"/>
        <end position="97"/>
    </location>
</feature>
<dbReference type="Gene3D" id="3.40.1410.10">
    <property type="entry name" value="Chorismate lyase-like"/>
    <property type="match status" value="1"/>
</dbReference>
<dbReference type="InterPro" id="IPR050679">
    <property type="entry name" value="Bact_HTH_transcr_reg"/>
</dbReference>
<dbReference type="InterPro" id="IPR000524">
    <property type="entry name" value="Tscrpt_reg_HTH_GntR"/>
</dbReference>
<dbReference type="PANTHER" id="PTHR44846">
    <property type="entry name" value="MANNOSYL-D-GLYCERATE TRANSPORT/METABOLISM SYSTEM REPRESSOR MNGR-RELATED"/>
    <property type="match status" value="1"/>
</dbReference>
<evidence type="ECO:0000313" key="6">
    <source>
        <dbReference type="EMBL" id="MEU3713074.1"/>
    </source>
</evidence>